<evidence type="ECO:0000313" key="3">
    <source>
        <dbReference type="Proteomes" id="UP001235939"/>
    </source>
</evidence>
<dbReference type="Proteomes" id="UP001235939">
    <property type="component" value="Chromosome 02"/>
</dbReference>
<keyword evidence="3" id="KW-1185">Reference proteome</keyword>
<evidence type="ECO:0008006" key="4">
    <source>
        <dbReference type="Google" id="ProtNLM"/>
    </source>
</evidence>
<feature type="region of interest" description="Disordered" evidence="1">
    <location>
        <begin position="465"/>
        <end position="488"/>
    </location>
</feature>
<proteinExistence type="predicted"/>
<dbReference type="Gene3D" id="3.30.420.10">
    <property type="entry name" value="Ribonuclease H-like superfamily/Ribonuclease H"/>
    <property type="match status" value="1"/>
</dbReference>
<feature type="region of interest" description="Disordered" evidence="1">
    <location>
        <begin position="348"/>
        <end position="370"/>
    </location>
</feature>
<dbReference type="InterPro" id="IPR036397">
    <property type="entry name" value="RNaseH_sf"/>
</dbReference>
<evidence type="ECO:0000256" key="1">
    <source>
        <dbReference type="SAM" id="MobiDB-lite"/>
    </source>
</evidence>
<accession>A0ABY6K807</accession>
<feature type="compositionally biased region" description="Basic and acidic residues" evidence="1">
    <location>
        <begin position="348"/>
        <end position="358"/>
    </location>
</feature>
<protein>
    <recommendedName>
        <fullName evidence="4">Transposase</fullName>
    </recommendedName>
</protein>
<name>A0ABY6K807_9ARAC</name>
<organism evidence="2 3">
    <name type="scientific">Cordylochernes scorpioides</name>
    <dbReference type="NCBI Taxonomy" id="51811"/>
    <lineage>
        <taxon>Eukaryota</taxon>
        <taxon>Metazoa</taxon>
        <taxon>Ecdysozoa</taxon>
        <taxon>Arthropoda</taxon>
        <taxon>Chelicerata</taxon>
        <taxon>Arachnida</taxon>
        <taxon>Pseudoscorpiones</taxon>
        <taxon>Cheliferoidea</taxon>
        <taxon>Chernetidae</taxon>
        <taxon>Cordylochernes</taxon>
    </lineage>
</organism>
<evidence type="ECO:0000313" key="2">
    <source>
        <dbReference type="EMBL" id="UYV63845.1"/>
    </source>
</evidence>
<reference evidence="2 3" key="1">
    <citation type="submission" date="2022-01" db="EMBL/GenBank/DDBJ databases">
        <title>A chromosomal length assembly of Cordylochernes scorpioides.</title>
        <authorList>
            <person name="Zeh D."/>
            <person name="Zeh J."/>
        </authorList>
    </citation>
    <scope>NUCLEOTIDE SEQUENCE [LARGE SCALE GENOMIC DNA]</scope>
    <source>
        <strain evidence="2">IN4F17</strain>
        <tissue evidence="2">Whole Body</tissue>
    </source>
</reference>
<gene>
    <name evidence="2" type="ORF">LAZ67_2005798</name>
</gene>
<dbReference type="PANTHER" id="PTHR46114">
    <property type="entry name" value="APPLE DOMAIN-CONTAINING PROTEIN"/>
    <property type="match status" value="1"/>
</dbReference>
<dbReference type="EMBL" id="CP092864">
    <property type="protein sequence ID" value="UYV63845.1"/>
    <property type="molecule type" value="Genomic_DNA"/>
</dbReference>
<sequence>MKNFVKAMDRNASVFAYLKQKFSSISEAKIKEGIFVGPQIRELQQDGNFQNSLNEVEAAAWNSFRNVCKNFLGSVKVENYRDIVNDLLLSYKALGCNMSLKIHFLHSHLDFFPDNLGAVSDEHGERFHQAISSMEKRYQGKWSPAMLADDCWALKRDLPQAKLKTAHTRTLLFQDGVKTFPKCTICRTKEDSPDHLWNAWEPQDRTYIPTLPRLQIWAMNLVSMTLRITCTDIERPGRPSVTATPSTINAVENLILEDRKISIFTIADNLNISYGTVHTIIKEQLQFRKICCRWIPHFLNLDQKLNRIRVSKALLKRYEEEGDHFLDQIVTGNESWCYHYDPSTKRASMEWKRGDSPRPKKNQRGGPPTPTVLSSVFHNLHGYLPTDYTIHKIQARIARFIRGPERTVWLPGIVLAKPVSLGGIQTVNIRSNLRLSCLKGVVAALPVSHSAYSWLVESSSTPLHSGPGSSRAVSGWSKSGGDHRNPRVGPLYTDSAPVAGPPHHRVLLPPTTTRSSGSCEMVDAAFLSCFCQHLVEKNQRWTFCISTIVEAVVPLETRTPFSLVTTRTARRMLEHPLQTALPINELVKS</sequence>
<dbReference type="PANTHER" id="PTHR46114:SF2">
    <property type="entry name" value="CULLIN N-TERMINAL DOMAIN-CONTAINING PROTEIN"/>
    <property type="match status" value="1"/>
</dbReference>